<protein>
    <submittedName>
        <fullName evidence="1">Uncharacterized protein</fullName>
    </submittedName>
</protein>
<dbReference type="RefSeq" id="WP_166320767.1">
    <property type="nucleotide sequence ID" value="NZ_CP049866.1"/>
</dbReference>
<accession>A0A6G7YK13</accession>
<evidence type="ECO:0000313" key="1">
    <source>
        <dbReference type="EMBL" id="QIK77084.1"/>
    </source>
</evidence>
<organism evidence="1 2">
    <name type="scientific">Nocardioides piscis</name>
    <dbReference type="NCBI Taxonomy" id="2714938"/>
    <lineage>
        <taxon>Bacteria</taxon>
        <taxon>Bacillati</taxon>
        <taxon>Actinomycetota</taxon>
        <taxon>Actinomycetes</taxon>
        <taxon>Propionibacteriales</taxon>
        <taxon>Nocardioidaceae</taxon>
        <taxon>Nocardioides</taxon>
    </lineage>
</organism>
<dbReference type="AlphaFoldDB" id="A0A6G7YK13"/>
<dbReference type="KEGG" id="npi:G7071_18230"/>
<sequence length="74" mass="8336">MDALIAQRRGEVADFQRRWHRFARRWRGAAGRDLAEARSLVESALARGLPTVGDDVPIPRRRLSSLRARGPSSL</sequence>
<reference evidence="1 2" key="1">
    <citation type="submission" date="2020-03" db="EMBL/GenBank/DDBJ databases">
        <title>Nocardioides sp. nov., isolated from fish.</title>
        <authorList>
            <person name="Hyun D.-W."/>
            <person name="Bae J.-W."/>
        </authorList>
    </citation>
    <scope>NUCLEOTIDE SEQUENCE [LARGE SCALE GENOMIC DNA]</scope>
    <source>
        <strain evidence="1 2">HDW12A</strain>
    </source>
</reference>
<evidence type="ECO:0000313" key="2">
    <source>
        <dbReference type="Proteomes" id="UP000502035"/>
    </source>
</evidence>
<gene>
    <name evidence="1" type="ORF">G7071_18230</name>
</gene>
<dbReference type="Proteomes" id="UP000502035">
    <property type="component" value="Chromosome"/>
</dbReference>
<dbReference type="EMBL" id="CP049866">
    <property type="protein sequence ID" value="QIK77084.1"/>
    <property type="molecule type" value="Genomic_DNA"/>
</dbReference>
<name>A0A6G7YK13_9ACTN</name>
<keyword evidence="2" id="KW-1185">Reference proteome</keyword>
<proteinExistence type="predicted"/>